<proteinExistence type="predicted"/>
<evidence type="ECO:0000313" key="1">
    <source>
        <dbReference type="EMBL" id="GAG34527.1"/>
    </source>
</evidence>
<dbReference type="Gene3D" id="3.40.1500.20">
    <property type="match status" value="1"/>
</dbReference>
<dbReference type="InterPro" id="IPR009249">
    <property type="entry name" value="Ferredoxin-dep_bilin_Rdtase"/>
</dbReference>
<dbReference type="GO" id="GO:0010024">
    <property type="term" value="P:phytochromobilin biosynthetic process"/>
    <property type="evidence" value="ECO:0007669"/>
    <property type="project" value="InterPro"/>
</dbReference>
<dbReference type="EMBL" id="BARS01049578">
    <property type="protein sequence ID" value="GAG34527.1"/>
    <property type="molecule type" value="Genomic_DNA"/>
</dbReference>
<gene>
    <name evidence="1" type="ORF">S01H1_74145</name>
</gene>
<dbReference type="Pfam" id="PF05996">
    <property type="entry name" value="Fe_bilin_red"/>
    <property type="match status" value="1"/>
</dbReference>
<comment type="caution">
    <text evidence="1">The sequence shown here is derived from an EMBL/GenBank/DDBJ whole genome shotgun (WGS) entry which is preliminary data.</text>
</comment>
<dbReference type="GO" id="GO:0050897">
    <property type="term" value="F:cobalt ion binding"/>
    <property type="evidence" value="ECO:0007669"/>
    <property type="project" value="InterPro"/>
</dbReference>
<accession>X0XGL0</accession>
<organism evidence="1">
    <name type="scientific">marine sediment metagenome</name>
    <dbReference type="NCBI Taxonomy" id="412755"/>
    <lineage>
        <taxon>unclassified sequences</taxon>
        <taxon>metagenomes</taxon>
        <taxon>ecological metagenomes</taxon>
    </lineage>
</organism>
<dbReference type="AlphaFoldDB" id="X0XGL0"/>
<protein>
    <submittedName>
        <fullName evidence="1">Uncharacterized protein</fullName>
    </submittedName>
</protein>
<name>X0XGL0_9ZZZZ</name>
<sequence>DEHALPIYSSYWAESAKGSFFIIDFYPLADCIRDLPYMEKYLTPLEEIYDEGLNYFPPSKVRSMNWFRTINSPYLITTETEATRENQERLLNLTLDYLQVYIDLWKKEEPSSPEYMKELNARKEAIRKTFEERDSIGDMMLTKTLGKELAHLSLITQF</sequence>
<dbReference type="GO" id="GO:0016636">
    <property type="term" value="F:oxidoreductase activity, acting on the CH-CH group of donors, iron-sulfur protein as acceptor"/>
    <property type="evidence" value="ECO:0007669"/>
    <property type="project" value="InterPro"/>
</dbReference>
<reference evidence="1" key="1">
    <citation type="journal article" date="2014" name="Front. Microbiol.">
        <title>High frequency of phylogenetically diverse reductive dehalogenase-homologous genes in deep subseafloor sedimentary metagenomes.</title>
        <authorList>
            <person name="Kawai M."/>
            <person name="Futagami T."/>
            <person name="Toyoda A."/>
            <person name="Takaki Y."/>
            <person name="Nishi S."/>
            <person name="Hori S."/>
            <person name="Arai W."/>
            <person name="Tsubouchi T."/>
            <person name="Morono Y."/>
            <person name="Uchiyama I."/>
            <person name="Ito T."/>
            <person name="Fujiyama A."/>
            <person name="Inagaki F."/>
            <person name="Takami H."/>
        </authorList>
    </citation>
    <scope>NUCLEOTIDE SEQUENCE</scope>
    <source>
        <strain evidence="1">Expedition CK06-06</strain>
    </source>
</reference>
<feature type="non-terminal residue" evidence="1">
    <location>
        <position position="1"/>
    </location>
</feature>